<dbReference type="EMBL" id="VSSQ01000023">
    <property type="protein sequence ID" value="MPL63878.1"/>
    <property type="molecule type" value="Genomic_DNA"/>
</dbReference>
<name>A0A644TAA7_9ZZZZ</name>
<feature type="domain" description="YdhG-like" evidence="1">
    <location>
        <begin position="19"/>
        <end position="135"/>
    </location>
</feature>
<accession>A0A644TAA7</accession>
<dbReference type="InterPro" id="IPR014922">
    <property type="entry name" value="YdhG-like"/>
</dbReference>
<dbReference type="Pfam" id="PF08818">
    <property type="entry name" value="DUF1801"/>
    <property type="match status" value="1"/>
</dbReference>
<dbReference type="Gene3D" id="3.90.1150.200">
    <property type="match status" value="1"/>
</dbReference>
<reference evidence="2" key="1">
    <citation type="submission" date="2019-08" db="EMBL/GenBank/DDBJ databases">
        <authorList>
            <person name="Kucharzyk K."/>
            <person name="Murdoch R.W."/>
            <person name="Higgins S."/>
            <person name="Loffler F."/>
        </authorList>
    </citation>
    <scope>NUCLEOTIDE SEQUENCE</scope>
</reference>
<proteinExistence type="predicted"/>
<protein>
    <recommendedName>
        <fullName evidence="1">YdhG-like domain-containing protein</fullName>
    </recommendedName>
</protein>
<dbReference type="SUPFAM" id="SSF159888">
    <property type="entry name" value="YdhG-like"/>
    <property type="match status" value="1"/>
</dbReference>
<dbReference type="AlphaFoldDB" id="A0A644TAA7"/>
<evidence type="ECO:0000313" key="2">
    <source>
        <dbReference type="EMBL" id="MPL63878.1"/>
    </source>
</evidence>
<sequence>MKIEAQSVQEYLENLPEERKEPIEKLRKIISENLPNGFEEQLSYGMIGYVVPKSIYPKGYHCTPELPLPFLNIASQKNSINLYHMGIYADEKLLHWFQEEFPKYSEKKLDMGKSCMRFKKPEDIPYELIGELARKMTPQDWIEKYETAFVKK</sequence>
<evidence type="ECO:0000259" key="1">
    <source>
        <dbReference type="Pfam" id="PF08818"/>
    </source>
</evidence>
<comment type="caution">
    <text evidence="2">The sequence shown here is derived from an EMBL/GenBank/DDBJ whole genome shotgun (WGS) entry which is preliminary data.</text>
</comment>
<gene>
    <name evidence="2" type="ORF">SDC9_09520</name>
</gene>
<organism evidence="2">
    <name type="scientific">bioreactor metagenome</name>
    <dbReference type="NCBI Taxonomy" id="1076179"/>
    <lineage>
        <taxon>unclassified sequences</taxon>
        <taxon>metagenomes</taxon>
        <taxon>ecological metagenomes</taxon>
    </lineage>
</organism>